<dbReference type="AlphaFoldDB" id="A0A317G7H0"/>
<accession>A0A317G7H0</accession>
<evidence type="ECO:0000313" key="2">
    <source>
        <dbReference type="Proteomes" id="UP000245488"/>
    </source>
</evidence>
<comment type="caution">
    <text evidence="1">The sequence shown here is derived from an EMBL/GenBank/DDBJ whole genome shotgun (WGS) entry which is preliminary data.</text>
</comment>
<dbReference type="EMBL" id="NXNG01000001">
    <property type="protein sequence ID" value="PWT29111.1"/>
    <property type="molecule type" value="Genomic_DNA"/>
</dbReference>
<reference evidence="1 2" key="1">
    <citation type="submission" date="2017-09" db="EMBL/GenBank/DDBJ databases">
        <title>High-quality draft genome sequence of Butyrivibrio fibrisolvens INBov1, isolated from cow rumen.</title>
        <authorList>
            <person name="Rodriguez Hernaez J."/>
            <person name="Rivarola M."/>
            <person name="Paniego N."/>
            <person name="Cravero S."/>
            <person name="Ceron Cucchi M."/>
            <person name="Martinez M.C."/>
        </authorList>
    </citation>
    <scope>NUCLEOTIDE SEQUENCE [LARGE SCALE GENOMIC DNA]</scope>
    <source>
        <strain evidence="1 2">INBov1</strain>
    </source>
</reference>
<proteinExistence type="predicted"/>
<sequence length="91" mass="11067">MQHKLLYYFLNYICPKRFWQAHFYEFALKITLFLHFYQLSPNYFSKNCNYFIHAFQFKAKKRPAISPSSEMLTFFAGKAKTKKTKLHAIKR</sequence>
<protein>
    <submittedName>
        <fullName evidence="1">Uncharacterized protein</fullName>
    </submittedName>
</protein>
<dbReference type="Proteomes" id="UP000245488">
    <property type="component" value="Chromosome"/>
</dbReference>
<name>A0A317G7H0_BUTFI</name>
<keyword evidence="2" id="KW-1185">Reference proteome</keyword>
<organism evidence="1 2">
    <name type="scientific">Butyrivibrio fibrisolvens</name>
    <dbReference type="NCBI Taxonomy" id="831"/>
    <lineage>
        <taxon>Bacteria</taxon>
        <taxon>Bacillati</taxon>
        <taxon>Bacillota</taxon>
        <taxon>Clostridia</taxon>
        <taxon>Lachnospirales</taxon>
        <taxon>Lachnospiraceae</taxon>
        <taxon>Butyrivibrio</taxon>
    </lineage>
</organism>
<gene>
    <name evidence="1" type="ORF">CPT75_19370</name>
</gene>
<evidence type="ECO:0000313" key="1">
    <source>
        <dbReference type="EMBL" id="PWT29111.1"/>
    </source>
</evidence>